<sequence length="74" mass="9228">MEDEKCMCRVEKRKAMKKMKCLNDPEDERMQREKAWMEMIMIIQKQQQQQQEEEEEYEYLARKRDHLKEGTIQS</sequence>
<gene>
    <name evidence="1" type="ORF">glysoja_044064</name>
</gene>
<evidence type="ECO:0000313" key="1">
    <source>
        <dbReference type="EMBL" id="KHN11040.1"/>
    </source>
</evidence>
<proteinExistence type="predicted"/>
<name>A0A0B2PPL4_GLYSO</name>
<accession>A0A0B2PPL4</accession>
<dbReference type="AlphaFoldDB" id="A0A0B2PPL4"/>
<dbReference type="Proteomes" id="UP000053555">
    <property type="component" value="Unassembled WGS sequence"/>
</dbReference>
<dbReference type="EMBL" id="KN664044">
    <property type="protein sequence ID" value="KHN11040.1"/>
    <property type="molecule type" value="Genomic_DNA"/>
</dbReference>
<organism evidence="1">
    <name type="scientific">Glycine soja</name>
    <name type="common">Wild soybean</name>
    <dbReference type="NCBI Taxonomy" id="3848"/>
    <lineage>
        <taxon>Eukaryota</taxon>
        <taxon>Viridiplantae</taxon>
        <taxon>Streptophyta</taxon>
        <taxon>Embryophyta</taxon>
        <taxon>Tracheophyta</taxon>
        <taxon>Spermatophyta</taxon>
        <taxon>Magnoliopsida</taxon>
        <taxon>eudicotyledons</taxon>
        <taxon>Gunneridae</taxon>
        <taxon>Pentapetalae</taxon>
        <taxon>rosids</taxon>
        <taxon>fabids</taxon>
        <taxon>Fabales</taxon>
        <taxon>Fabaceae</taxon>
        <taxon>Papilionoideae</taxon>
        <taxon>50 kb inversion clade</taxon>
        <taxon>NPAAA clade</taxon>
        <taxon>indigoferoid/millettioid clade</taxon>
        <taxon>Phaseoleae</taxon>
        <taxon>Glycine</taxon>
        <taxon>Glycine subgen. Soja</taxon>
    </lineage>
</organism>
<reference evidence="1" key="1">
    <citation type="submission" date="2014-07" db="EMBL/GenBank/DDBJ databases">
        <title>Identification of a novel salt tolerance gene in wild soybean by whole-genome sequencing.</title>
        <authorList>
            <person name="Lam H.-M."/>
            <person name="Qi X."/>
            <person name="Li M.-W."/>
            <person name="Liu X."/>
            <person name="Xie M."/>
            <person name="Ni M."/>
            <person name="Xu X."/>
        </authorList>
    </citation>
    <scope>NUCLEOTIDE SEQUENCE [LARGE SCALE GENOMIC DNA]</scope>
    <source>
        <tissue evidence="1">Root</tissue>
    </source>
</reference>
<protein>
    <submittedName>
        <fullName evidence="1">Uncharacterized protein</fullName>
    </submittedName>
</protein>